<proteinExistence type="predicted"/>
<feature type="transmembrane region" description="Helical" evidence="1">
    <location>
        <begin position="6"/>
        <end position="33"/>
    </location>
</feature>
<name>A0ABT8R8Y0_9BACT</name>
<gene>
    <name evidence="2" type="ORF">Q0590_13210</name>
</gene>
<keyword evidence="1" id="KW-0472">Membrane</keyword>
<comment type="caution">
    <text evidence="2">The sequence shown here is derived from an EMBL/GenBank/DDBJ whole genome shotgun (WGS) entry which is preliminary data.</text>
</comment>
<sequence>MPSRIILFLLIALLSFLLQLFLPWWIIAFVAFGAALWRATNGRNAFWSGFLAIAVVWMLTATIIHVRTDGILTQRIAALFSLPASFLLLCITALIGGIVGGMAALSGFYVRQLIR</sequence>
<organism evidence="2 3">
    <name type="scientific">Rhodocytophaga aerolata</name>
    <dbReference type="NCBI Taxonomy" id="455078"/>
    <lineage>
        <taxon>Bacteria</taxon>
        <taxon>Pseudomonadati</taxon>
        <taxon>Bacteroidota</taxon>
        <taxon>Cytophagia</taxon>
        <taxon>Cytophagales</taxon>
        <taxon>Rhodocytophagaceae</taxon>
        <taxon>Rhodocytophaga</taxon>
    </lineage>
</organism>
<reference evidence="2" key="1">
    <citation type="submission" date="2023-07" db="EMBL/GenBank/DDBJ databases">
        <title>The genome sequence of Rhodocytophaga aerolata KACC 12507.</title>
        <authorList>
            <person name="Zhang X."/>
        </authorList>
    </citation>
    <scope>NUCLEOTIDE SEQUENCE</scope>
    <source>
        <strain evidence="2">KACC 12507</strain>
    </source>
</reference>
<evidence type="ECO:0000256" key="1">
    <source>
        <dbReference type="SAM" id="Phobius"/>
    </source>
</evidence>
<accession>A0ABT8R8Y0</accession>
<dbReference type="EMBL" id="JAUKPO010000006">
    <property type="protein sequence ID" value="MDO1447222.1"/>
    <property type="molecule type" value="Genomic_DNA"/>
</dbReference>
<keyword evidence="1" id="KW-0812">Transmembrane</keyword>
<dbReference type="RefSeq" id="WP_302038023.1">
    <property type="nucleotide sequence ID" value="NZ_JAUKPO010000006.1"/>
</dbReference>
<keyword evidence="1" id="KW-1133">Transmembrane helix</keyword>
<protein>
    <submittedName>
        <fullName evidence="2">Uncharacterized protein</fullName>
    </submittedName>
</protein>
<evidence type="ECO:0000313" key="3">
    <source>
        <dbReference type="Proteomes" id="UP001168528"/>
    </source>
</evidence>
<feature type="transmembrane region" description="Helical" evidence="1">
    <location>
        <begin position="86"/>
        <end position="110"/>
    </location>
</feature>
<keyword evidence="3" id="KW-1185">Reference proteome</keyword>
<feature type="transmembrane region" description="Helical" evidence="1">
    <location>
        <begin position="45"/>
        <end position="66"/>
    </location>
</feature>
<evidence type="ECO:0000313" key="2">
    <source>
        <dbReference type="EMBL" id="MDO1447222.1"/>
    </source>
</evidence>
<dbReference type="Proteomes" id="UP001168528">
    <property type="component" value="Unassembled WGS sequence"/>
</dbReference>